<evidence type="ECO:0000256" key="2">
    <source>
        <dbReference type="ARBA" id="ARBA00022475"/>
    </source>
</evidence>
<dbReference type="Gene3D" id="6.10.340.10">
    <property type="match status" value="1"/>
</dbReference>
<dbReference type="SMART" id="SM00267">
    <property type="entry name" value="GGDEF"/>
    <property type="match status" value="1"/>
</dbReference>
<keyword evidence="3 6" id="KW-0812">Transmembrane</keyword>
<dbReference type="PANTHER" id="PTHR46663">
    <property type="entry name" value="DIGUANYLATE CYCLASE DGCT-RELATED"/>
    <property type="match status" value="1"/>
</dbReference>
<sequence length="576" mass="64372">MKKTSLRRELLIPVTVLVIGVSVAIAWVSMKAGTDAVQTLTQRVLTDMVNRISNATERHLEGALIALESISPNPKTVPREQVFSDDMHTLEVNLWAASGLFMNVNNYVYYGGSDGRFVGVYRISSDFVQLFWRLPGEAQREVYNVNSPGDRSKMMRTDGYDPRKRPWYRIASVTDKPVWSPIYNNFTSDFPTITLAKAVFRKDHTLSGVVATDVTLKVLSDFLKTLEISKNSVAYILDADGHIVATSGQESPVKTVAGMPVHMTATEMKTSLISETYKKSFEWQRQILQKSADVPPTRQLELSVGTVDVAVSSLGSKQGLNWLTVVAVPRSDFMSGINQGFVQSAMIALACIIFALTIGLAMVERVVRDIRKLTNAAEKFGNGEPLPVMDIQRGDEIGTLAQTFVEMENKLRFDKLTQVANRESLFAQINYLRKQAERNARDVDAFTLLFVDLDRFKFINDNYGHDAGDKVLVIIAERLKAAIRDTDTVARYGGDEFVLLLKETKSSIDINNMVEKICALVEEPISLDQTIVSVGVSIGWASFPDDGDDYVRLIKIADGRMYKRKRDRKSSQMHLV</sequence>
<reference evidence="9" key="2">
    <citation type="submission" date="2020-09" db="EMBL/GenBank/DDBJ databases">
        <authorList>
            <person name="Sun Q."/>
            <person name="Zhou Y."/>
        </authorList>
    </citation>
    <scope>NUCLEOTIDE SEQUENCE</scope>
    <source>
        <strain evidence="9">CGMCC 1.10998</strain>
    </source>
</reference>
<dbReference type="PANTHER" id="PTHR46663:SF2">
    <property type="entry name" value="GGDEF DOMAIN-CONTAINING PROTEIN"/>
    <property type="match status" value="1"/>
</dbReference>
<dbReference type="InterPro" id="IPR003660">
    <property type="entry name" value="HAMP_dom"/>
</dbReference>
<evidence type="ECO:0000256" key="4">
    <source>
        <dbReference type="ARBA" id="ARBA00022989"/>
    </source>
</evidence>
<keyword evidence="2" id="KW-1003">Cell membrane</keyword>
<accession>A0A916V036</accession>
<keyword evidence="5 6" id="KW-0472">Membrane</keyword>
<dbReference type="SUPFAM" id="SSF158472">
    <property type="entry name" value="HAMP domain-like"/>
    <property type="match status" value="1"/>
</dbReference>
<feature type="domain" description="GGDEF" evidence="8">
    <location>
        <begin position="444"/>
        <end position="576"/>
    </location>
</feature>
<evidence type="ECO:0000313" key="10">
    <source>
        <dbReference type="Proteomes" id="UP000637423"/>
    </source>
</evidence>
<proteinExistence type="predicted"/>
<dbReference type="CDD" id="cd06225">
    <property type="entry name" value="HAMP"/>
    <property type="match status" value="1"/>
</dbReference>
<evidence type="ECO:0008006" key="11">
    <source>
        <dbReference type="Google" id="ProtNLM"/>
    </source>
</evidence>
<keyword evidence="10" id="KW-1185">Reference proteome</keyword>
<evidence type="ECO:0000259" key="8">
    <source>
        <dbReference type="PROSITE" id="PS50887"/>
    </source>
</evidence>
<evidence type="ECO:0000256" key="5">
    <source>
        <dbReference type="ARBA" id="ARBA00023136"/>
    </source>
</evidence>
<dbReference type="InterPro" id="IPR052163">
    <property type="entry name" value="DGC-Regulatory_Protein"/>
</dbReference>
<dbReference type="InterPro" id="IPR029787">
    <property type="entry name" value="Nucleotide_cyclase"/>
</dbReference>
<gene>
    <name evidence="9" type="ORF">GCM10011396_51020</name>
</gene>
<dbReference type="Gene3D" id="3.30.70.270">
    <property type="match status" value="1"/>
</dbReference>
<dbReference type="PROSITE" id="PS50885">
    <property type="entry name" value="HAMP"/>
    <property type="match status" value="1"/>
</dbReference>
<dbReference type="Pfam" id="PF00990">
    <property type="entry name" value="GGDEF"/>
    <property type="match status" value="1"/>
</dbReference>
<dbReference type="RefSeq" id="WP_188568978.1">
    <property type="nucleotide sequence ID" value="NZ_BMED01000007.1"/>
</dbReference>
<comment type="caution">
    <text evidence="9">The sequence shown here is derived from an EMBL/GenBank/DDBJ whole genome shotgun (WGS) entry which is preliminary data.</text>
</comment>
<dbReference type="Pfam" id="PF02743">
    <property type="entry name" value="dCache_1"/>
    <property type="match status" value="1"/>
</dbReference>
<dbReference type="NCBIfam" id="TIGR00254">
    <property type="entry name" value="GGDEF"/>
    <property type="match status" value="1"/>
</dbReference>
<dbReference type="Gene3D" id="3.30.450.20">
    <property type="entry name" value="PAS domain"/>
    <property type="match status" value="2"/>
</dbReference>
<dbReference type="InterPro" id="IPR033479">
    <property type="entry name" value="dCache_1"/>
</dbReference>
<feature type="domain" description="HAMP" evidence="7">
    <location>
        <begin position="364"/>
        <end position="407"/>
    </location>
</feature>
<dbReference type="Pfam" id="PF00672">
    <property type="entry name" value="HAMP"/>
    <property type="match status" value="1"/>
</dbReference>
<dbReference type="CDD" id="cd01949">
    <property type="entry name" value="GGDEF"/>
    <property type="match status" value="1"/>
</dbReference>
<comment type="subcellular location">
    <subcellularLocation>
        <location evidence="1">Cell membrane</location>
        <topology evidence="1">Multi-pass membrane protein</topology>
    </subcellularLocation>
</comment>
<dbReference type="SUPFAM" id="SSF55073">
    <property type="entry name" value="Nucleotide cyclase"/>
    <property type="match status" value="1"/>
</dbReference>
<feature type="transmembrane region" description="Helical" evidence="6">
    <location>
        <begin position="341"/>
        <end position="363"/>
    </location>
</feature>
<organism evidence="9 10">
    <name type="scientific">Undibacterium terreum</name>
    <dbReference type="NCBI Taxonomy" id="1224302"/>
    <lineage>
        <taxon>Bacteria</taxon>
        <taxon>Pseudomonadati</taxon>
        <taxon>Pseudomonadota</taxon>
        <taxon>Betaproteobacteria</taxon>
        <taxon>Burkholderiales</taxon>
        <taxon>Oxalobacteraceae</taxon>
        <taxon>Undibacterium</taxon>
    </lineage>
</organism>
<keyword evidence="4 6" id="KW-1133">Transmembrane helix</keyword>
<dbReference type="Proteomes" id="UP000637423">
    <property type="component" value="Unassembled WGS sequence"/>
</dbReference>
<protein>
    <recommendedName>
        <fullName evidence="11">Diguanylate cyclase (GGDEF) domain-containing protein</fullName>
    </recommendedName>
</protein>
<dbReference type="GO" id="GO:0007165">
    <property type="term" value="P:signal transduction"/>
    <property type="evidence" value="ECO:0007669"/>
    <property type="project" value="InterPro"/>
</dbReference>
<dbReference type="InterPro" id="IPR043128">
    <property type="entry name" value="Rev_trsase/Diguanyl_cyclase"/>
</dbReference>
<dbReference type="GO" id="GO:0005886">
    <property type="term" value="C:plasma membrane"/>
    <property type="evidence" value="ECO:0007669"/>
    <property type="project" value="UniProtKB-SubCell"/>
</dbReference>
<evidence type="ECO:0000256" key="1">
    <source>
        <dbReference type="ARBA" id="ARBA00004651"/>
    </source>
</evidence>
<evidence type="ECO:0000256" key="3">
    <source>
        <dbReference type="ARBA" id="ARBA00022692"/>
    </source>
</evidence>
<dbReference type="AlphaFoldDB" id="A0A916V036"/>
<name>A0A916V036_9BURK</name>
<reference evidence="9" key="1">
    <citation type="journal article" date="2014" name="Int. J. Syst. Evol. Microbiol.">
        <title>Complete genome sequence of Corynebacterium casei LMG S-19264T (=DSM 44701T), isolated from a smear-ripened cheese.</title>
        <authorList>
            <consortium name="US DOE Joint Genome Institute (JGI-PGF)"/>
            <person name="Walter F."/>
            <person name="Albersmeier A."/>
            <person name="Kalinowski J."/>
            <person name="Ruckert C."/>
        </authorList>
    </citation>
    <scope>NUCLEOTIDE SEQUENCE</scope>
    <source>
        <strain evidence="9">CGMCC 1.10998</strain>
    </source>
</reference>
<dbReference type="EMBL" id="BMED01000007">
    <property type="protein sequence ID" value="GGC97287.1"/>
    <property type="molecule type" value="Genomic_DNA"/>
</dbReference>
<dbReference type="InterPro" id="IPR000160">
    <property type="entry name" value="GGDEF_dom"/>
</dbReference>
<evidence type="ECO:0000259" key="7">
    <source>
        <dbReference type="PROSITE" id="PS50885"/>
    </source>
</evidence>
<dbReference type="PROSITE" id="PS50887">
    <property type="entry name" value="GGDEF"/>
    <property type="match status" value="1"/>
</dbReference>
<evidence type="ECO:0000313" key="9">
    <source>
        <dbReference type="EMBL" id="GGC97287.1"/>
    </source>
</evidence>
<evidence type="ECO:0000256" key="6">
    <source>
        <dbReference type="SAM" id="Phobius"/>
    </source>
</evidence>
<dbReference type="CDD" id="cd12913">
    <property type="entry name" value="PDC1_MCP_like"/>
    <property type="match status" value="1"/>
</dbReference>